<dbReference type="RefSeq" id="WP_034832424.1">
    <property type="nucleotide sequence ID" value="NZ_JANX01000031.1"/>
</dbReference>
<keyword evidence="3" id="KW-0804">Transcription</keyword>
<keyword evidence="2" id="KW-0238">DNA-binding</keyword>
<dbReference type="Gene3D" id="3.30.450.40">
    <property type="match status" value="1"/>
</dbReference>
<dbReference type="PROSITE" id="PS51077">
    <property type="entry name" value="HTH_ICLR"/>
    <property type="match status" value="1"/>
</dbReference>
<sequence length="273" mass="29363">MRERRSTPAKAEGTPRSGSVQSVERALSLLEALGEDEEGTRLTDLAQRTGLSPSTVHRLLTTLEQRRFVQFDPSDGMWHMGRQAFAVGSAFVRQRNFVAPTLPFLRRLRDQTRETANLGVVDDGEVVCLTQVESREIMRAITRVGGRAPMASSGMGKAILSTYSEADVAAVVARHGLPKLTPRSLTSAAALADELVRVRMCGYAVDDEEFVTGLRCVAAVVHDAQGEALCAISVSGLATRLTPDRAAVLGPLLRDTARELTRTLGGRAPDPAG</sequence>
<dbReference type="InterPro" id="IPR036390">
    <property type="entry name" value="WH_DNA-bd_sf"/>
</dbReference>
<evidence type="ECO:0000256" key="2">
    <source>
        <dbReference type="ARBA" id="ARBA00023125"/>
    </source>
</evidence>
<evidence type="ECO:0000256" key="4">
    <source>
        <dbReference type="SAM" id="MobiDB-lite"/>
    </source>
</evidence>
<evidence type="ECO:0000259" key="5">
    <source>
        <dbReference type="PROSITE" id="PS51077"/>
    </source>
</evidence>
<dbReference type="FunFam" id="1.10.10.10:FF:000056">
    <property type="entry name" value="IclR family transcriptional regulator"/>
    <property type="match status" value="1"/>
</dbReference>
<dbReference type="SUPFAM" id="SSF46785">
    <property type="entry name" value="Winged helix' DNA-binding domain"/>
    <property type="match status" value="1"/>
</dbReference>
<dbReference type="GO" id="GO:0003700">
    <property type="term" value="F:DNA-binding transcription factor activity"/>
    <property type="evidence" value="ECO:0007669"/>
    <property type="project" value="TreeGrafter"/>
</dbReference>
<dbReference type="InterPro" id="IPR029016">
    <property type="entry name" value="GAF-like_dom_sf"/>
</dbReference>
<dbReference type="Pfam" id="PF01614">
    <property type="entry name" value="IclR_C"/>
    <property type="match status" value="1"/>
</dbReference>
<dbReference type="OrthoDB" id="9807558at2"/>
<dbReference type="PANTHER" id="PTHR30136">
    <property type="entry name" value="HELIX-TURN-HELIX TRANSCRIPTIONAL REGULATOR, ICLR FAMILY"/>
    <property type="match status" value="1"/>
</dbReference>
<dbReference type="GO" id="GO:0003677">
    <property type="term" value="F:DNA binding"/>
    <property type="evidence" value="ECO:0007669"/>
    <property type="project" value="UniProtKB-KW"/>
</dbReference>
<reference evidence="7 8" key="1">
    <citation type="submission" date="2014-01" db="EMBL/GenBank/DDBJ databases">
        <title>Genome sequence determination for a cystic fibrosis isolate, Inquilinus limosus.</title>
        <authorList>
            <person name="Pino M."/>
            <person name="Di Conza J."/>
            <person name="Gutkind G."/>
        </authorList>
    </citation>
    <scope>NUCLEOTIDE SEQUENCE [LARGE SCALE GENOMIC DNA]</scope>
    <source>
        <strain evidence="7 8">MP06</strain>
    </source>
</reference>
<dbReference type="EMBL" id="JANX01000031">
    <property type="protein sequence ID" value="KGM35381.1"/>
    <property type="molecule type" value="Genomic_DNA"/>
</dbReference>
<comment type="caution">
    <text evidence="7">The sequence shown here is derived from an EMBL/GenBank/DDBJ whole genome shotgun (WGS) entry which is preliminary data.</text>
</comment>
<protein>
    <submittedName>
        <fullName evidence="7">Transcriptional regulator</fullName>
    </submittedName>
</protein>
<dbReference type="InterPro" id="IPR050707">
    <property type="entry name" value="HTH_MetabolicPath_Reg"/>
</dbReference>
<evidence type="ECO:0000256" key="1">
    <source>
        <dbReference type="ARBA" id="ARBA00023015"/>
    </source>
</evidence>
<dbReference type="PROSITE" id="PS51078">
    <property type="entry name" value="ICLR_ED"/>
    <property type="match status" value="1"/>
</dbReference>
<dbReference type="InterPro" id="IPR005471">
    <property type="entry name" value="Tscrpt_reg_IclR_N"/>
</dbReference>
<accession>A0A0A0D9L2</accession>
<dbReference type="SMART" id="SM00346">
    <property type="entry name" value="HTH_ICLR"/>
    <property type="match status" value="1"/>
</dbReference>
<proteinExistence type="predicted"/>
<feature type="domain" description="HTH iclR-type" evidence="5">
    <location>
        <begin position="20"/>
        <end position="82"/>
    </location>
</feature>
<dbReference type="Pfam" id="PF09339">
    <property type="entry name" value="HTH_IclR"/>
    <property type="match status" value="1"/>
</dbReference>
<gene>
    <name evidence="7" type="ORF">P409_04815</name>
</gene>
<evidence type="ECO:0000256" key="3">
    <source>
        <dbReference type="ARBA" id="ARBA00023163"/>
    </source>
</evidence>
<evidence type="ECO:0000259" key="6">
    <source>
        <dbReference type="PROSITE" id="PS51078"/>
    </source>
</evidence>
<dbReference type="InterPro" id="IPR014757">
    <property type="entry name" value="Tscrpt_reg_IclR_C"/>
</dbReference>
<feature type="region of interest" description="Disordered" evidence="4">
    <location>
        <begin position="1"/>
        <end position="22"/>
    </location>
</feature>
<dbReference type="AlphaFoldDB" id="A0A0A0D9L2"/>
<dbReference type="SUPFAM" id="SSF55781">
    <property type="entry name" value="GAF domain-like"/>
    <property type="match status" value="1"/>
</dbReference>
<feature type="domain" description="IclR-ED" evidence="6">
    <location>
        <begin position="83"/>
        <end position="266"/>
    </location>
</feature>
<evidence type="ECO:0000313" key="8">
    <source>
        <dbReference type="Proteomes" id="UP000029995"/>
    </source>
</evidence>
<name>A0A0A0D9L2_9PROT</name>
<keyword evidence="1" id="KW-0805">Transcription regulation</keyword>
<dbReference type="Gene3D" id="1.10.10.10">
    <property type="entry name" value="Winged helix-like DNA-binding domain superfamily/Winged helix DNA-binding domain"/>
    <property type="match status" value="1"/>
</dbReference>
<organism evidence="7 8">
    <name type="scientific">Inquilinus limosus MP06</name>
    <dbReference type="NCBI Taxonomy" id="1398085"/>
    <lineage>
        <taxon>Bacteria</taxon>
        <taxon>Pseudomonadati</taxon>
        <taxon>Pseudomonadota</taxon>
        <taxon>Alphaproteobacteria</taxon>
        <taxon>Rhodospirillales</taxon>
        <taxon>Rhodospirillaceae</taxon>
        <taxon>Inquilinus</taxon>
    </lineage>
</organism>
<dbReference type="PANTHER" id="PTHR30136:SF24">
    <property type="entry name" value="HTH-TYPE TRANSCRIPTIONAL REPRESSOR ALLR"/>
    <property type="match status" value="1"/>
</dbReference>
<evidence type="ECO:0000313" key="7">
    <source>
        <dbReference type="EMBL" id="KGM35381.1"/>
    </source>
</evidence>
<dbReference type="InterPro" id="IPR036388">
    <property type="entry name" value="WH-like_DNA-bd_sf"/>
</dbReference>
<dbReference type="Proteomes" id="UP000029995">
    <property type="component" value="Unassembled WGS sequence"/>
</dbReference>
<dbReference type="GO" id="GO:0045892">
    <property type="term" value="P:negative regulation of DNA-templated transcription"/>
    <property type="evidence" value="ECO:0007669"/>
    <property type="project" value="TreeGrafter"/>
</dbReference>